<protein>
    <submittedName>
        <fullName evidence="5">Ferredoxin</fullName>
    </submittedName>
</protein>
<evidence type="ECO:0000313" key="5">
    <source>
        <dbReference type="EMBL" id="EKE87076.1"/>
    </source>
</evidence>
<accession>K2JUG9</accession>
<comment type="caution">
    <text evidence="5">The sequence shown here is derived from an EMBL/GenBank/DDBJ whole genome shotgun (WGS) entry which is preliminary data.</text>
</comment>
<dbReference type="PROSITE" id="PS00198">
    <property type="entry name" value="4FE4S_FER_1"/>
    <property type="match status" value="1"/>
</dbReference>
<dbReference type="InterPro" id="IPR017900">
    <property type="entry name" value="4Fe4S_Fe_S_CS"/>
</dbReference>
<dbReference type="PROSITE" id="PS51379">
    <property type="entry name" value="4FE4S_FER_2"/>
    <property type="match status" value="1"/>
</dbReference>
<dbReference type="SUPFAM" id="SSF54862">
    <property type="entry name" value="4Fe-4S ferredoxins"/>
    <property type="match status" value="1"/>
</dbReference>
<dbReference type="AlphaFoldDB" id="K2JUG9"/>
<gene>
    <name evidence="5" type="ORF">A10D4_02512</name>
</gene>
<dbReference type="OrthoDB" id="9803397at2"/>
<evidence type="ECO:0000256" key="1">
    <source>
        <dbReference type="ARBA" id="ARBA00022723"/>
    </source>
</evidence>
<dbReference type="EMBL" id="AMRG01000002">
    <property type="protein sequence ID" value="EKE87076.1"/>
    <property type="molecule type" value="Genomic_DNA"/>
</dbReference>
<keyword evidence="1" id="KW-0479">Metal-binding</keyword>
<keyword evidence="3" id="KW-0411">Iron-sulfur</keyword>
<name>K2JUG9_9GAMM</name>
<dbReference type="Pfam" id="PF13187">
    <property type="entry name" value="Fer4_9"/>
    <property type="match status" value="1"/>
</dbReference>
<evidence type="ECO:0000313" key="6">
    <source>
        <dbReference type="Proteomes" id="UP000014115"/>
    </source>
</evidence>
<feature type="domain" description="4Fe-4S ferredoxin-type" evidence="4">
    <location>
        <begin position="1"/>
        <end position="28"/>
    </location>
</feature>
<dbReference type="InterPro" id="IPR017896">
    <property type="entry name" value="4Fe4S_Fe-S-bd"/>
</dbReference>
<evidence type="ECO:0000259" key="4">
    <source>
        <dbReference type="PROSITE" id="PS51379"/>
    </source>
</evidence>
<proteinExistence type="predicted"/>
<dbReference type="Proteomes" id="UP000014115">
    <property type="component" value="Unassembled WGS sequence"/>
</dbReference>
<dbReference type="RefSeq" id="WP_008487524.1">
    <property type="nucleotide sequence ID" value="NZ_AMRG01000002.1"/>
</dbReference>
<reference evidence="5 6" key="1">
    <citation type="journal article" date="2012" name="J. Bacteriol.">
        <title>Genome Sequence of Idiomarina xiamenensis Type Strain 10-D-4.</title>
        <authorList>
            <person name="Lai Q."/>
            <person name="Wang L."/>
            <person name="Wang W."/>
            <person name="Shao Z."/>
        </authorList>
    </citation>
    <scope>NUCLEOTIDE SEQUENCE [LARGE SCALE GENOMIC DNA]</scope>
    <source>
        <strain evidence="5 6">10-D-4</strain>
    </source>
</reference>
<dbReference type="GO" id="GO:0051536">
    <property type="term" value="F:iron-sulfur cluster binding"/>
    <property type="evidence" value="ECO:0007669"/>
    <property type="project" value="UniProtKB-KW"/>
</dbReference>
<evidence type="ECO:0000256" key="2">
    <source>
        <dbReference type="ARBA" id="ARBA00023004"/>
    </source>
</evidence>
<dbReference type="eggNOG" id="COG1145">
    <property type="taxonomic scope" value="Bacteria"/>
</dbReference>
<dbReference type="PATRIC" id="fig|740709.3.peg.508"/>
<keyword evidence="6" id="KW-1185">Reference proteome</keyword>
<dbReference type="STRING" id="740709.A10D4_02512"/>
<dbReference type="Gene3D" id="3.30.70.20">
    <property type="match status" value="1"/>
</dbReference>
<dbReference type="GO" id="GO:0046872">
    <property type="term" value="F:metal ion binding"/>
    <property type="evidence" value="ECO:0007669"/>
    <property type="project" value="UniProtKB-KW"/>
</dbReference>
<keyword evidence="2" id="KW-0408">Iron</keyword>
<sequence>MIVINEVCINCDMCVPECPTEAIGMGPQHYQIEQNLCVECEGYYPQPNCYAVCPIDAVDIIADN</sequence>
<organism evidence="5 6">
    <name type="scientific">Idiomarina xiamenensis 10-D-4</name>
    <dbReference type="NCBI Taxonomy" id="740709"/>
    <lineage>
        <taxon>Bacteria</taxon>
        <taxon>Pseudomonadati</taxon>
        <taxon>Pseudomonadota</taxon>
        <taxon>Gammaproteobacteria</taxon>
        <taxon>Alteromonadales</taxon>
        <taxon>Idiomarinaceae</taxon>
        <taxon>Idiomarina</taxon>
    </lineage>
</organism>
<evidence type="ECO:0000256" key="3">
    <source>
        <dbReference type="ARBA" id="ARBA00023014"/>
    </source>
</evidence>